<dbReference type="PATRIC" id="fig|1396.535.peg.5996"/>
<sequence length="237" mass="27014">MSFISYLAFWIITYVLTYSIALVMHEAGHAITGRMKGYCVAYMTFGSKKIFDEDATDKDILTFSIFKVPIFIKSIFPTSGYVKFLSTEALPKVNEVVYVSRNSKGETVDFILSDEEMQGYETCSVKEIKQEKQTLVFEIETKTGPEFIHFPKRETDKMAEQITKKDLFLITLAGPLMNITIGILSFVTKYLFFSNSEFLVYLGACNLAFGILGLTPLTSDGTKIRDYLRTRRKQKAY</sequence>
<proteinExistence type="inferred from homology"/>
<dbReference type="RefSeq" id="WP_063262944.1">
    <property type="nucleotide sequence ID" value="NZ_LJKE01000104.1"/>
</dbReference>
<dbReference type="InterPro" id="IPR008915">
    <property type="entry name" value="Peptidase_M50"/>
</dbReference>
<comment type="caution">
    <text evidence="9">The sequence shown here is derived from an EMBL/GenBank/DDBJ whole genome shotgun (WGS) entry which is preliminary data.</text>
</comment>
<evidence type="ECO:0000256" key="4">
    <source>
        <dbReference type="ARBA" id="ARBA00022692"/>
    </source>
</evidence>
<evidence type="ECO:0000256" key="6">
    <source>
        <dbReference type="ARBA" id="ARBA00023136"/>
    </source>
</evidence>
<feature type="transmembrane region" description="Helical" evidence="7">
    <location>
        <begin position="198"/>
        <end position="219"/>
    </location>
</feature>
<keyword evidence="4 7" id="KW-0812">Transmembrane</keyword>
<evidence type="ECO:0000256" key="5">
    <source>
        <dbReference type="ARBA" id="ARBA00022989"/>
    </source>
</evidence>
<feature type="transmembrane region" description="Helical" evidence="7">
    <location>
        <begin position="6"/>
        <end position="25"/>
    </location>
</feature>
<feature type="domain" description="Peptidase M50" evidence="8">
    <location>
        <begin position="16"/>
        <end position="189"/>
    </location>
</feature>
<dbReference type="Proteomes" id="UP000076482">
    <property type="component" value="Unassembled WGS sequence"/>
</dbReference>
<evidence type="ECO:0000256" key="1">
    <source>
        <dbReference type="ARBA" id="ARBA00001947"/>
    </source>
</evidence>
<comment type="subcellular location">
    <subcellularLocation>
        <location evidence="2">Membrane</location>
        <topology evidence="2">Multi-pass membrane protein</topology>
    </subcellularLocation>
</comment>
<reference evidence="9 10" key="1">
    <citation type="submission" date="2015-09" db="EMBL/GenBank/DDBJ databases">
        <title>Bacillus cereus food isolates.</title>
        <authorList>
            <person name="Boekhorst J."/>
        </authorList>
    </citation>
    <scope>NUCLEOTIDE SEQUENCE [LARGE SCALE GENOMIC DNA]</scope>
    <source>
        <strain evidence="9 10">B4088</strain>
    </source>
</reference>
<dbReference type="GO" id="GO:0016020">
    <property type="term" value="C:membrane"/>
    <property type="evidence" value="ECO:0007669"/>
    <property type="project" value="UniProtKB-SubCell"/>
</dbReference>
<evidence type="ECO:0000256" key="7">
    <source>
        <dbReference type="SAM" id="Phobius"/>
    </source>
</evidence>
<comment type="cofactor">
    <cofactor evidence="1">
        <name>Zn(2+)</name>
        <dbReference type="ChEBI" id="CHEBI:29105"/>
    </cofactor>
</comment>
<name>A0A164LD08_BACCE</name>
<keyword evidence="6 7" id="KW-0472">Membrane</keyword>
<evidence type="ECO:0000313" key="10">
    <source>
        <dbReference type="Proteomes" id="UP000076482"/>
    </source>
</evidence>
<keyword evidence="5 7" id="KW-1133">Transmembrane helix</keyword>
<dbReference type="EMBL" id="LJKE01000104">
    <property type="protein sequence ID" value="KZD55684.1"/>
    <property type="molecule type" value="Genomic_DNA"/>
</dbReference>
<dbReference type="Pfam" id="PF02163">
    <property type="entry name" value="Peptidase_M50"/>
    <property type="match status" value="1"/>
</dbReference>
<dbReference type="AlphaFoldDB" id="A0A164LD08"/>
<organism evidence="9 10">
    <name type="scientific">Bacillus cereus</name>
    <dbReference type="NCBI Taxonomy" id="1396"/>
    <lineage>
        <taxon>Bacteria</taxon>
        <taxon>Bacillati</taxon>
        <taxon>Bacillota</taxon>
        <taxon>Bacilli</taxon>
        <taxon>Bacillales</taxon>
        <taxon>Bacillaceae</taxon>
        <taxon>Bacillus</taxon>
        <taxon>Bacillus cereus group</taxon>
    </lineage>
</organism>
<dbReference type="GO" id="GO:0006508">
    <property type="term" value="P:proteolysis"/>
    <property type="evidence" value="ECO:0007669"/>
    <property type="project" value="InterPro"/>
</dbReference>
<evidence type="ECO:0000256" key="3">
    <source>
        <dbReference type="ARBA" id="ARBA00007931"/>
    </source>
</evidence>
<accession>A0A164LD08</accession>
<comment type="similarity">
    <text evidence="3">Belongs to the peptidase M50B family.</text>
</comment>
<evidence type="ECO:0000259" key="8">
    <source>
        <dbReference type="Pfam" id="PF02163"/>
    </source>
</evidence>
<evidence type="ECO:0000313" key="9">
    <source>
        <dbReference type="EMBL" id="KZD55684.1"/>
    </source>
</evidence>
<gene>
    <name evidence="9" type="ORF">B4088_5429</name>
</gene>
<feature type="transmembrane region" description="Helical" evidence="7">
    <location>
        <begin position="167"/>
        <end position="192"/>
    </location>
</feature>
<protein>
    <recommendedName>
        <fullName evidence="8">Peptidase M50 domain-containing protein</fullName>
    </recommendedName>
</protein>
<evidence type="ECO:0000256" key="2">
    <source>
        <dbReference type="ARBA" id="ARBA00004141"/>
    </source>
</evidence>